<feature type="chain" id="PRO_5001668390" description="DUF3298 domain-containing protein" evidence="1">
    <location>
        <begin position="20"/>
        <end position="266"/>
    </location>
</feature>
<dbReference type="InterPro" id="IPR021729">
    <property type="entry name" value="DUF3298"/>
</dbReference>
<protein>
    <recommendedName>
        <fullName evidence="2">DUF3298 domain-containing protein</fullName>
    </recommendedName>
</protein>
<sequence>MKRILIVLAVAFVAFTACTNKKGTTAKIEGLDFDSIVVDTTVALTNDKDAPRCNVTLSLQFAKGNNADKINNALIHAGIMMPDYLGLTNQKFGMKQAVDSFMKRLINDYVADYSMLYRQDREHATAYNYDYKVKTATRNGAKNIIVYTAKIYTYGGGAHGINQTLVRNIDVTTGNVLQLQDVFVPGYEPTLKELLLKKVGERFDANGLDELNKKDIFADGYVYVPDNFAIDDDSFTFIYCEDEIAPHAVGEISVTLSSSELSRILK</sequence>
<feature type="signal peptide" evidence="1">
    <location>
        <begin position="1"/>
        <end position="19"/>
    </location>
</feature>
<dbReference type="Proteomes" id="UP000027442">
    <property type="component" value="Unassembled WGS sequence"/>
</dbReference>
<organism evidence="3 4">
    <name type="scientific">Hoylesella loescheii DSM 19665 = JCM 12249 = ATCC 15930</name>
    <dbReference type="NCBI Taxonomy" id="1122985"/>
    <lineage>
        <taxon>Bacteria</taxon>
        <taxon>Pseudomonadati</taxon>
        <taxon>Bacteroidota</taxon>
        <taxon>Bacteroidia</taxon>
        <taxon>Bacteroidales</taxon>
        <taxon>Prevotellaceae</taxon>
        <taxon>Hoylesella</taxon>
    </lineage>
</organism>
<dbReference type="RefSeq" id="WP_018967496.1">
    <property type="nucleotide sequence ID" value="NZ_KB899215.1"/>
</dbReference>
<reference evidence="3 4" key="1">
    <citation type="submission" date="2013-08" db="EMBL/GenBank/DDBJ databases">
        <authorList>
            <person name="Weinstock G."/>
            <person name="Sodergren E."/>
            <person name="Wylie T."/>
            <person name="Fulton L."/>
            <person name="Fulton R."/>
            <person name="Fronick C."/>
            <person name="O'Laughlin M."/>
            <person name="Godfrey J."/>
            <person name="Miner T."/>
            <person name="Herter B."/>
            <person name="Appelbaum E."/>
            <person name="Cordes M."/>
            <person name="Lek S."/>
            <person name="Wollam A."/>
            <person name="Pepin K.H."/>
            <person name="Palsikar V.B."/>
            <person name="Mitreva M."/>
            <person name="Wilson R.K."/>
        </authorList>
    </citation>
    <scope>NUCLEOTIDE SEQUENCE [LARGE SCALE GENOMIC DNA]</scope>
    <source>
        <strain evidence="3 4">ATCC 15930</strain>
    </source>
</reference>
<comment type="caution">
    <text evidence="3">The sequence shown here is derived from an EMBL/GenBank/DDBJ whole genome shotgun (WGS) entry which is preliminary data.</text>
</comment>
<dbReference type="Gene3D" id="3.90.640.20">
    <property type="entry name" value="Heat-shock cognate protein, ATPase"/>
    <property type="match status" value="1"/>
</dbReference>
<accession>A0A069QDX2</accession>
<dbReference type="PROSITE" id="PS51257">
    <property type="entry name" value="PROKAR_LIPOPROTEIN"/>
    <property type="match status" value="1"/>
</dbReference>
<gene>
    <name evidence="3" type="ORF">HMPREF1991_03108</name>
</gene>
<feature type="domain" description="DUF3298" evidence="2">
    <location>
        <begin position="181"/>
        <end position="257"/>
    </location>
</feature>
<evidence type="ECO:0000313" key="4">
    <source>
        <dbReference type="Proteomes" id="UP000027442"/>
    </source>
</evidence>
<evidence type="ECO:0000313" key="3">
    <source>
        <dbReference type="EMBL" id="KDR50867.1"/>
    </source>
</evidence>
<dbReference type="EMBL" id="JNGW01000136">
    <property type="protein sequence ID" value="KDR50867.1"/>
    <property type="molecule type" value="Genomic_DNA"/>
</dbReference>
<dbReference type="PATRIC" id="fig|1122985.7.peg.3213"/>
<keyword evidence="4" id="KW-1185">Reference proteome</keyword>
<evidence type="ECO:0000259" key="2">
    <source>
        <dbReference type="Pfam" id="PF11738"/>
    </source>
</evidence>
<keyword evidence="1" id="KW-0732">Signal</keyword>
<proteinExistence type="predicted"/>
<evidence type="ECO:0000256" key="1">
    <source>
        <dbReference type="SAM" id="SignalP"/>
    </source>
</evidence>
<dbReference type="AlphaFoldDB" id="A0A069QDX2"/>
<name>A0A069QDX2_HOYLO</name>
<dbReference type="Pfam" id="PF11738">
    <property type="entry name" value="DUF3298"/>
    <property type="match status" value="1"/>
</dbReference>
<dbReference type="eggNOG" id="ENOG5032S94">
    <property type="taxonomic scope" value="Bacteria"/>
</dbReference>
<dbReference type="HOGENOM" id="CLU_083883_0_0_10"/>
<dbReference type="Gene3D" id="3.30.565.40">
    <property type="entry name" value="Fervidobacterium nodosum Rt17-B1 like"/>
    <property type="match status" value="1"/>
</dbReference>
<dbReference type="InterPro" id="IPR037126">
    <property type="entry name" value="PdaC/RsiV-like_sf"/>
</dbReference>